<evidence type="ECO:0000256" key="10">
    <source>
        <dbReference type="ARBA" id="ARBA00048342"/>
    </source>
</evidence>
<feature type="compositionally biased region" description="Basic residues" evidence="13">
    <location>
        <begin position="313"/>
        <end position="323"/>
    </location>
</feature>
<evidence type="ECO:0000256" key="2">
    <source>
        <dbReference type="ARBA" id="ARBA00005451"/>
    </source>
</evidence>
<evidence type="ECO:0000256" key="5">
    <source>
        <dbReference type="ARBA" id="ARBA00022643"/>
    </source>
</evidence>
<reference evidence="15" key="1">
    <citation type="submission" date="2021-01" db="EMBL/GenBank/DDBJ databases">
        <authorList>
            <person name="Corre E."/>
            <person name="Pelletier E."/>
            <person name="Niang G."/>
            <person name="Scheremetjew M."/>
            <person name="Finn R."/>
            <person name="Kale V."/>
            <person name="Holt S."/>
            <person name="Cochrane G."/>
            <person name="Meng A."/>
            <person name="Brown T."/>
            <person name="Cohen L."/>
        </authorList>
    </citation>
    <scope>NUCLEOTIDE SEQUENCE</scope>
    <source>
        <strain evidence="15">CCAP1064/1</strain>
    </source>
</reference>
<dbReference type="EC" id="1.3.1.89" evidence="3"/>
<keyword evidence="5" id="KW-0288">FMN</keyword>
<comment type="similarity">
    <text evidence="2">Belongs to the Dus family. Dus3 subfamily.</text>
</comment>
<keyword evidence="7" id="KW-0521">NADP</keyword>
<keyword evidence="4" id="KW-0285">Flavoprotein</keyword>
<keyword evidence="6" id="KW-0819">tRNA processing</keyword>
<evidence type="ECO:0000256" key="11">
    <source>
        <dbReference type="ARBA" id="ARBA00049447"/>
    </source>
</evidence>
<evidence type="ECO:0000313" key="15">
    <source>
        <dbReference type="EMBL" id="CAD8414212.1"/>
    </source>
</evidence>
<dbReference type="GO" id="GO:0050660">
    <property type="term" value="F:flavin adenine dinucleotide binding"/>
    <property type="evidence" value="ECO:0007669"/>
    <property type="project" value="InterPro"/>
</dbReference>
<dbReference type="GO" id="GO:0102265">
    <property type="term" value="F:tRNA-dihydrouridine47 synthase activity"/>
    <property type="evidence" value="ECO:0007669"/>
    <property type="project" value="UniProtKB-EC"/>
</dbReference>
<evidence type="ECO:0000256" key="1">
    <source>
        <dbReference type="ARBA" id="ARBA00001917"/>
    </source>
</evidence>
<dbReference type="EMBL" id="HBEL01022118">
    <property type="protein sequence ID" value="CAD8414212.1"/>
    <property type="molecule type" value="Transcribed_RNA"/>
</dbReference>
<evidence type="ECO:0000256" key="12">
    <source>
        <dbReference type="ARBA" id="ARBA00049513"/>
    </source>
</evidence>
<dbReference type="CDD" id="cd02801">
    <property type="entry name" value="DUS_like_FMN"/>
    <property type="match status" value="1"/>
</dbReference>
<dbReference type="PROSITE" id="PS01136">
    <property type="entry name" value="UPF0034"/>
    <property type="match status" value="1"/>
</dbReference>
<feature type="region of interest" description="Disordered" evidence="13">
    <location>
        <begin position="309"/>
        <end position="328"/>
    </location>
</feature>
<dbReference type="PANTHER" id="PTHR45846:SF1">
    <property type="entry name" value="TRNA-DIHYDROURIDINE(47) SYNTHASE [NAD(P)(+)]-LIKE"/>
    <property type="match status" value="1"/>
</dbReference>
<dbReference type="InterPro" id="IPR018517">
    <property type="entry name" value="tRNA_hU_synthase_CS"/>
</dbReference>
<dbReference type="SUPFAM" id="SSF51395">
    <property type="entry name" value="FMN-linked oxidoreductases"/>
    <property type="match status" value="1"/>
</dbReference>
<evidence type="ECO:0000256" key="6">
    <source>
        <dbReference type="ARBA" id="ARBA00022694"/>
    </source>
</evidence>
<dbReference type="InterPro" id="IPR035587">
    <property type="entry name" value="DUS-like_FMN-bd"/>
</dbReference>
<evidence type="ECO:0000256" key="9">
    <source>
        <dbReference type="ARBA" id="ARBA00048266"/>
    </source>
</evidence>
<evidence type="ECO:0000256" key="8">
    <source>
        <dbReference type="ARBA" id="ARBA00023002"/>
    </source>
</evidence>
<protein>
    <recommendedName>
        <fullName evidence="3">tRNA-dihydrouridine(47) synthase [NAD(P)(+)]</fullName>
        <ecNumber evidence="3">1.3.1.89</ecNumber>
    </recommendedName>
</protein>
<accession>A0A7S0C769</accession>
<dbReference type="AlphaFoldDB" id="A0A7S0C769"/>
<sequence>MKMAHQNGADFVDLNCGCPIYEATRRGLGSSLLRSPDKLQKLVAGLVKGSEGNIPVTVKIRLGCESDTVNCLEHVTKLREAGAAAVTIHGRTAQQGYSRNADWTLIDKAVQENNSMPIIGNGDILTHYEARRRMMETGVDSVMVGRGALEKPWIFQEFNDGATWTPDIQTRVEVYRTLAVYMKEHFGDDDMGRKKSWTFLPWHFDFLSRYVPYPESEYGARSIERPLLQSRFGESTDGMTPLEILMANRCSDAHDIVASILWESDSNMDAVHKLTAFAESHDFNEIVMNGSAVNSDEDEELTNLKAKGVPGIRGKRQGRKPGPKRSDEEIAQIRAQRAAKKAGILADGGIWPP</sequence>
<proteinExistence type="inferred from homology"/>
<evidence type="ECO:0000256" key="3">
    <source>
        <dbReference type="ARBA" id="ARBA00012376"/>
    </source>
</evidence>
<dbReference type="PANTHER" id="PTHR45846">
    <property type="entry name" value="TRNA-DIHYDROURIDINE(47) SYNTHASE [NAD(P)(+)]-LIKE"/>
    <property type="match status" value="1"/>
</dbReference>
<evidence type="ECO:0000256" key="7">
    <source>
        <dbReference type="ARBA" id="ARBA00022857"/>
    </source>
</evidence>
<comment type="catalytic activity">
    <reaction evidence="9">
        <text>5,6-dihydrouridine(47) in tRNA + NAD(+) = uridine(47) in tRNA + NADH + H(+)</text>
        <dbReference type="Rhea" id="RHEA:53364"/>
        <dbReference type="Rhea" id="RHEA-COMP:13539"/>
        <dbReference type="Rhea" id="RHEA-COMP:13540"/>
        <dbReference type="ChEBI" id="CHEBI:15378"/>
        <dbReference type="ChEBI" id="CHEBI:57540"/>
        <dbReference type="ChEBI" id="CHEBI:57945"/>
        <dbReference type="ChEBI" id="CHEBI:65315"/>
        <dbReference type="ChEBI" id="CHEBI:74443"/>
        <dbReference type="EC" id="1.3.1.89"/>
    </reaction>
    <physiologicalReaction direction="right-to-left" evidence="9">
        <dbReference type="Rhea" id="RHEA:53366"/>
    </physiologicalReaction>
</comment>
<dbReference type="Pfam" id="PF01207">
    <property type="entry name" value="Dus"/>
    <property type="match status" value="1"/>
</dbReference>
<comment type="catalytic activity">
    <reaction evidence="10">
        <text>a 5,6-dihydrouridine in mRNA + NAD(+) = a uridine in mRNA + NADH + H(+)</text>
        <dbReference type="Rhea" id="RHEA:69851"/>
        <dbReference type="Rhea" id="RHEA-COMP:14658"/>
        <dbReference type="Rhea" id="RHEA-COMP:17789"/>
        <dbReference type="ChEBI" id="CHEBI:15378"/>
        <dbReference type="ChEBI" id="CHEBI:57540"/>
        <dbReference type="ChEBI" id="CHEBI:57945"/>
        <dbReference type="ChEBI" id="CHEBI:65315"/>
        <dbReference type="ChEBI" id="CHEBI:74443"/>
    </reaction>
    <physiologicalReaction direction="right-to-left" evidence="10">
        <dbReference type="Rhea" id="RHEA:69853"/>
    </physiologicalReaction>
</comment>
<comment type="catalytic activity">
    <reaction evidence="12">
        <text>5,6-dihydrouridine(47) in tRNA + NADP(+) = uridine(47) in tRNA + NADPH + H(+)</text>
        <dbReference type="Rhea" id="RHEA:53360"/>
        <dbReference type="Rhea" id="RHEA-COMP:13539"/>
        <dbReference type="Rhea" id="RHEA-COMP:13540"/>
        <dbReference type="ChEBI" id="CHEBI:15378"/>
        <dbReference type="ChEBI" id="CHEBI:57783"/>
        <dbReference type="ChEBI" id="CHEBI:58349"/>
        <dbReference type="ChEBI" id="CHEBI:65315"/>
        <dbReference type="ChEBI" id="CHEBI:74443"/>
        <dbReference type="EC" id="1.3.1.89"/>
    </reaction>
    <physiologicalReaction direction="right-to-left" evidence="12">
        <dbReference type="Rhea" id="RHEA:53362"/>
    </physiologicalReaction>
</comment>
<dbReference type="GO" id="GO:0003723">
    <property type="term" value="F:RNA binding"/>
    <property type="evidence" value="ECO:0007669"/>
    <property type="project" value="TreeGrafter"/>
</dbReference>
<dbReference type="InterPro" id="IPR013785">
    <property type="entry name" value="Aldolase_TIM"/>
</dbReference>
<evidence type="ECO:0000259" key="14">
    <source>
        <dbReference type="Pfam" id="PF01207"/>
    </source>
</evidence>
<feature type="domain" description="DUS-like FMN-binding" evidence="14">
    <location>
        <begin position="2"/>
        <end position="193"/>
    </location>
</feature>
<evidence type="ECO:0000256" key="4">
    <source>
        <dbReference type="ARBA" id="ARBA00022630"/>
    </source>
</evidence>
<comment type="cofactor">
    <cofactor evidence="1">
        <name>FMN</name>
        <dbReference type="ChEBI" id="CHEBI:58210"/>
    </cofactor>
</comment>
<organism evidence="15">
    <name type="scientific">Proboscia inermis</name>
    <dbReference type="NCBI Taxonomy" id="420281"/>
    <lineage>
        <taxon>Eukaryota</taxon>
        <taxon>Sar</taxon>
        <taxon>Stramenopiles</taxon>
        <taxon>Ochrophyta</taxon>
        <taxon>Bacillariophyta</taxon>
        <taxon>Coscinodiscophyceae</taxon>
        <taxon>Rhizosoleniophycidae</taxon>
        <taxon>Rhizosoleniales</taxon>
        <taxon>Rhizosoleniaceae</taxon>
        <taxon>Proboscia</taxon>
    </lineage>
</organism>
<evidence type="ECO:0000256" key="13">
    <source>
        <dbReference type="SAM" id="MobiDB-lite"/>
    </source>
</evidence>
<comment type="catalytic activity">
    <reaction evidence="11">
        <text>a 5,6-dihydrouridine in mRNA + NADP(+) = a uridine in mRNA + NADPH + H(+)</text>
        <dbReference type="Rhea" id="RHEA:69855"/>
        <dbReference type="Rhea" id="RHEA-COMP:14658"/>
        <dbReference type="Rhea" id="RHEA-COMP:17789"/>
        <dbReference type="ChEBI" id="CHEBI:15378"/>
        <dbReference type="ChEBI" id="CHEBI:57783"/>
        <dbReference type="ChEBI" id="CHEBI:58349"/>
        <dbReference type="ChEBI" id="CHEBI:65315"/>
        <dbReference type="ChEBI" id="CHEBI:74443"/>
    </reaction>
    <physiologicalReaction direction="right-to-left" evidence="11">
        <dbReference type="Rhea" id="RHEA:69857"/>
    </physiologicalReaction>
</comment>
<name>A0A7S0C769_9STRA</name>
<dbReference type="Gene3D" id="3.20.20.70">
    <property type="entry name" value="Aldolase class I"/>
    <property type="match status" value="1"/>
</dbReference>
<gene>
    <name evidence="15" type="ORF">PINE0816_LOCUS10345</name>
</gene>
<keyword evidence="8" id="KW-0560">Oxidoreductase</keyword>